<evidence type="ECO:0000256" key="2">
    <source>
        <dbReference type="ARBA" id="ARBA00012438"/>
    </source>
</evidence>
<dbReference type="CDD" id="cd16917">
    <property type="entry name" value="HATPase_UhpB-NarQ-NarX-like"/>
    <property type="match status" value="1"/>
</dbReference>
<evidence type="ECO:0000256" key="1">
    <source>
        <dbReference type="ARBA" id="ARBA00000085"/>
    </source>
</evidence>
<evidence type="ECO:0000259" key="12">
    <source>
        <dbReference type="Pfam" id="PF07730"/>
    </source>
</evidence>
<dbReference type="Proteomes" id="UP000678243">
    <property type="component" value="Unassembled WGS sequence"/>
</dbReference>
<evidence type="ECO:0000256" key="8">
    <source>
        <dbReference type="ARBA" id="ARBA00023012"/>
    </source>
</evidence>
<feature type="transmembrane region" description="Helical" evidence="10">
    <location>
        <begin position="53"/>
        <end position="69"/>
    </location>
</feature>
<keyword evidence="9" id="KW-0175">Coiled coil</keyword>
<evidence type="ECO:0000256" key="9">
    <source>
        <dbReference type="SAM" id="Coils"/>
    </source>
</evidence>
<dbReference type="InterPro" id="IPR050482">
    <property type="entry name" value="Sensor_HK_TwoCompSys"/>
</dbReference>
<evidence type="ECO:0000256" key="6">
    <source>
        <dbReference type="ARBA" id="ARBA00022777"/>
    </source>
</evidence>
<dbReference type="InterPro" id="IPR003594">
    <property type="entry name" value="HATPase_dom"/>
</dbReference>
<keyword evidence="14" id="KW-1185">Reference proteome</keyword>
<dbReference type="PANTHER" id="PTHR24421">
    <property type="entry name" value="NITRATE/NITRITE SENSOR PROTEIN NARX-RELATED"/>
    <property type="match status" value="1"/>
</dbReference>
<dbReference type="InterPro" id="IPR036890">
    <property type="entry name" value="HATPase_C_sf"/>
</dbReference>
<feature type="coiled-coil region" evidence="9">
    <location>
        <begin position="171"/>
        <end position="206"/>
    </location>
</feature>
<gene>
    <name evidence="13" type="ORF">KE274_00635</name>
</gene>
<feature type="transmembrane region" description="Helical" evidence="10">
    <location>
        <begin position="20"/>
        <end position="41"/>
    </location>
</feature>
<dbReference type="Gene3D" id="1.20.5.1930">
    <property type="match status" value="1"/>
</dbReference>
<feature type="domain" description="Signal transduction histidine kinase subgroup 3 dimerisation and phosphoacceptor" evidence="12">
    <location>
        <begin position="199"/>
        <end position="262"/>
    </location>
</feature>
<comment type="catalytic activity">
    <reaction evidence="1">
        <text>ATP + protein L-histidine = ADP + protein N-phospho-L-histidine.</text>
        <dbReference type="EC" id="2.7.13.3"/>
    </reaction>
</comment>
<dbReference type="RefSeq" id="WP_211539856.1">
    <property type="nucleotide sequence ID" value="NZ_JAGTUK010000001.1"/>
</dbReference>
<feature type="transmembrane region" description="Helical" evidence="10">
    <location>
        <begin position="119"/>
        <end position="138"/>
    </location>
</feature>
<protein>
    <recommendedName>
        <fullName evidence="2">histidine kinase</fullName>
        <ecNumber evidence="2">2.7.13.3</ecNumber>
    </recommendedName>
</protein>
<dbReference type="SUPFAM" id="SSF55874">
    <property type="entry name" value="ATPase domain of HSP90 chaperone/DNA topoisomerase II/histidine kinase"/>
    <property type="match status" value="1"/>
</dbReference>
<keyword evidence="8" id="KW-0902">Two-component regulatory system</keyword>
<keyword evidence="10" id="KW-0812">Transmembrane</keyword>
<feature type="transmembrane region" description="Helical" evidence="10">
    <location>
        <begin position="145"/>
        <end position="164"/>
    </location>
</feature>
<proteinExistence type="predicted"/>
<keyword evidence="4" id="KW-0808">Transferase</keyword>
<dbReference type="Gene3D" id="3.30.565.10">
    <property type="entry name" value="Histidine kinase-like ATPase, C-terminal domain"/>
    <property type="match status" value="1"/>
</dbReference>
<name>A0ABS5II24_9MICO</name>
<evidence type="ECO:0000256" key="5">
    <source>
        <dbReference type="ARBA" id="ARBA00022741"/>
    </source>
</evidence>
<evidence type="ECO:0000256" key="4">
    <source>
        <dbReference type="ARBA" id="ARBA00022679"/>
    </source>
</evidence>
<sequence>MREPGEGGLGARYRRHRWWVDPLGALLLTVVMAAFGFHGLWGPFSMLPDDVSPWWALVLTVPACVLSLGKTRHPWTVLVLVAVLFLADLLTVGGIGTLVVLLDVLWTAAFLAGPRGRRVILAALGVATVALFLAALLVSRVEVPVAVLFAVQFGAIFGTDYWWAVAVSQAHELAELHRQRAEDAAAEAERDRTEAVQREREAMARELHDVVAGHVLAMAIRAEAALSAPAERSDDRAALRAVRDAGLDAHGALRSMITVLRRGGGPLVPTPSWTDLEGIVHEARLSGLSVRLDAADRAELGDLGGGGEQAIVRVVREALGNCVRHAGGAEVAVEIGRSGDETRVRVRSHGGVAAVGTARHDGDGWGLQLLRERVVALGGVFHAGPQDDGWTVEARLPAGARS</sequence>
<feature type="domain" description="Histidine kinase/HSP90-like ATPase" evidence="11">
    <location>
        <begin position="308"/>
        <end position="398"/>
    </location>
</feature>
<evidence type="ECO:0000313" key="13">
    <source>
        <dbReference type="EMBL" id="MBS0022604.1"/>
    </source>
</evidence>
<dbReference type="PANTHER" id="PTHR24421:SF10">
    <property type="entry name" value="NITRATE_NITRITE SENSOR PROTEIN NARQ"/>
    <property type="match status" value="1"/>
</dbReference>
<evidence type="ECO:0000313" key="14">
    <source>
        <dbReference type="Proteomes" id="UP000678243"/>
    </source>
</evidence>
<feature type="transmembrane region" description="Helical" evidence="10">
    <location>
        <begin position="76"/>
        <end position="99"/>
    </location>
</feature>
<keyword evidence="10" id="KW-1133">Transmembrane helix</keyword>
<keyword evidence="6 13" id="KW-0418">Kinase</keyword>
<dbReference type="InterPro" id="IPR011712">
    <property type="entry name" value="Sig_transdc_His_kin_sub3_dim/P"/>
</dbReference>
<dbReference type="GO" id="GO:0016301">
    <property type="term" value="F:kinase activity"/>
    <property type="evidence" value="ECO:0007669"/>
    <property type="project" value="UniProtKB-KW"/>
</dbReference>
<dbReference type="EC" id="2.7.13.3" evidence="2"/>
<reference evidence="13 14" key="1">
    <citation type="submission" date="2021-04" db="EMBL/GenBank/DDBJ databases">
        <title>Whole genome analysis of root endophytic bacterium Microbacterium paraoxydans ku-mp colonizing RP-bio226 rice variety.</title>
        <authorList>
            <person name="Ulaganathan K."/>
            <person name="Latha B."/>
        </authorList>
    </citation>
    <scope>NUCLEOTIDE SEQUENCE [LARGE SCALE GENOMIC DNA]</scope>
    <source>
        <strain evidence="14">ku-mp</strain>
    </source>
</reference>
<evidence type="ECO:0000256" key="3">
    <source>
        <dbReference type="ARBA" id="ARBA00022553"/>
    </source>
</evidence>
<dbReference type="Pfam" id="PF07730">
    <property type="entry name" value="HisKA_3"/>
    <property type="match status" value="1"/>
</dbReference>
<dbReference type="Pfam" id="PF02518">
    <property type="entry name" value="HATPase_c"/>
    <property type="match status" value="1"/>
</dbReference>
<organism evidence="13 14">
    <name type="scientific">Microbacterium paraoxydans</name>
    <dbReference type="NCBI Taxonomy" id="199592"/>
    <lineage>
        <taxon>Bacteria</taxon>
        <taxon>Bacillati</taxon>
        <taxon>Actinomycetota</taxon>
        <taxon>Actinomycetes</taxon>
        <taxon>Micrococcales</taxon>
        <taxon>Microbacteriaceae</taxon>
        <taxon>Microbacterium</taxon>
    </lineage>
</organism>
<keyword evidence="5" id="KW-0547">Nucleotide-binding</keyword>
<evidence type="ECO:0000256" key="7">
    <source>
        <dbReference type="ARBA" id="ARBA00022840"/>
    </source>
</evidence>
<comment type="caution">
    <text evidence="13">The sequence shown here is derived from an EMBL/GenBank/DDBJ whole genome shotgun (WGS) entry which is preliminary data.</text>
</comment>
<accession>A0ABS5II24</accession>
<keyword evidence="3" id="KW-0597">Phosphoprotein</keyword>
<dbReference type="EMBL" id="JAGTUK010000001">
    <property type="protein sequence ID" value="MBS0022604.1"/>
    <property type="molecule type" value="Genomic_DNA"/>
</dbReference>
<keyword evidence="7" id="KW-0067">ATP-binding</keyword>
<evidence type="ECO:0000259" key="11">
    <source>
        <dbReference type="Pfam" id="PF02518"/>
    </source>
</evidence>
<evidence type="ECO:0000256" key="10">
    <source>
        <dbReference type="SAM" id="Phobius"/>
    </source>
</evidence>
<keyword evidence="10" id="KW-0472">Membrane</keyword>